<dbReference type="Pfam" id="PF23926">
    <property type="entry name" value="LtfC"/>
    <property type="match status" value="1"/>
</dbReference>
<accession>A0ABT6MG08</accession>
<gene>
    <name evidence="2" type="ORF">M2280_004484</name>
</gene>
<dbReference type="RefSeq" id="WP_280762516.1">
    <property type="nucleotide sequence ID" value="NZ_JARXVC010000013.1"/>
</dbReference>
<organism evidence="2 3">
    <name type="scientific">Prescottella agglutinans</name>
    <dbReference type="NCBI Taxonomy" id="1644129"/>
    <lineage>
        <taxon>Bacteria</taxon>
        <taxon>Bacillati</taxon>
        <taxon>Actinomycetota</taxon>
        <taxon>Actinomycetes</taxon>
        <taxon>Mycobacteriales</taxon>
        <taxon>Nocardiaceae</taxon>
        <taxon>Prescottella</taxon>
    </lineage>
</organism>
<evidence type="ECO:0000259" key="1">
    <source>
        <dbReference type="Pfam" id="PF23926"/>
    </source>
</evidence>
<evidence type="ECO:0000313" key="3">
    <source>
        <dbReference type="Proteomes" id="UP001160334"/>
    </source>
</evidence>
<sequence length="116" mass="12459">MAQSSWGPEPPKIPLVLIATEDFVRELTFDGPVNTFPAGTTITLVFYDSEDADATQIGSWPAVVGSTTAKWSVNRTVADALPAPGGYRLMISQPNPSDPSNPTIERCLALGRLTRK</sequence>
<feature type="domain" description="LtfC/p132/Gp6 beta-sandwich" evidence="1">
    <location>
        <begin position="9"/>
        <end position="115"/>
    </location>
</feature>
<name>A0ABT6MG08_9NOCA</name>
<protein>
    <recommendedName>
        <fullName evidence="1">LtfC/p132/Gp6 beta-sandwich domain-containing protein</fullName>
    </recommendedName>
</protein>
<reference evidence="2 3" key="1">
    <citation type="submission" date="2023-04" db="EMBL/GenBank/DDBJ databases">
        <title>Forest soil microbial communities from Buena Vista Peninsula, Colon Province, Panama.</title>
        <authorList>
            <person name="Bouskill N."/>
        </authorList>
    </citation>
    <scope>NUCLEOTIDE SEQUENCE [LARGE SCALE GENOMIC DNA]</scope>
    <source>
        <strain evidence="2 3">CFH S0262</strain>
    </source>
</reference>
<dbReference type="InterPro" id="IPR055688">
    <property type="entry name" value="LtfC/p132/Gp6_b-sand"/>
</dbReference>
<dbReference type="EMBL" id="JARXVC010000013">
    <property type="protein sequence ID" value="MDH6283241.1"/>
    <property type="molecule type" value="Genomic_DNA"/>
</dbReference>
<keyword evidence="3" id="KW-1185">Reference proteome</keyword>
<evidence type="ECO:0000313" key="2">
    <source>
        <dbReference type="EMBL" id="MDH6283241.1"/>
    </source>
</evidence>
<comment type="caution">
    <text evidence="2">The sequence shown here is derived from an EMBL/GenBank/DDBJ whole genome shotgun (WGS) entry which is preliminary data.</text>
</comment>
<dbReference type="Proteomes" id="UP001160334">
    <property type="component" value="Unassembled WGS sequence"/>
</dbReference>
<proteinExistence type="predicted"/>